<reference evidence="2" key="1">
    <citation type="journal article" date="2022" name="Mol. Ecol. Resour.">
        <title>The genomes of chicory, endive, great burdock and yacon provide insights into Asteraceae palaeo-polyploidization history and plant inulin production.</title>
        <authorList>
            <person name="Fan W."/>
            <person name="Wang S."/>
            <person name="Wang H."/>
            <person name="Wang A."/>
            <person name="Jiang F."/>
            <person name="Liu H."/>
            <person name="Zhao H."/>
            <person name="Xu D."/>
            <person name="Zhang Y."/>
        </authorList>
    </citation>
    <scope>NUCLEOTIDE SEQUENCE [LARGE SCALE GENOMIC DNA]</scope>
    <source>
        <strain evidence="2">cv. Yunnan</strain>
    </source>
</reference>
<gene>
    <name evidence="1" type="ORF">L1987_39763</name>
</gene>
<keyword evidence="2" id="KW-1185">Reference proteome</keyword>
<evidence type="ECO:0000313" key="2">
    <source>
        <dbReference type="Proteomes" id="UP001056120"/>
    </source>
</evidence>
<name>A0ACB9HP30_9ASTR</name>
<dbReference type="EMBL" id="CM042029">
    <property type="protein sequence ID" value="KAI3797073.1"/>
    <property type="molecule type" value="Genomic_DNA"/>
</dbReference>
<accession>A0ACB9HP30</accession>
<sequence length="539" mass="59055">MAAPPVGRLLQELTRVPSRWLSLFAGIFLQMAYDFTTTYAIITPTLHQDKNLTVLNLTTVAFIKNIATNFSLLVGLVFFFIISTRRMVPVTCFARFGFIFTVLLAAVFIFLGYLLIWLDITDKLKAHKALYHVFVFCVGHSTSIINSANFTISMMNFSNHHGTVIGLMQGYFHISGSIFMDLNKVFFQGHMGDFLIFMAVFPPAVSIICSGFIKINPYENPDNVVERGFRHRFIYSGSVIGLTIVIVGLLDHFYDFKRSNPWMVVVSDVLLFIAISFPILVHVWTAAGAPPVVVVAPPPPSPAAGDEVARIGLSKIFKSSRFWFLLISSALATGAYSSLFDNINFFAKPLKLSEPEVMNIISISSGLSFLGSLIFGVVSDRALKSHGCGRPWFLTVSTVFMIGGHIICRFGHLFIGASIVGAFYKHLALLPVIAVELFSLQDCDVVLPALEIAKGACSLLLSLSVVFQDKSHKKIHGGCYGKDCFIWSYWSYAIVCLVAFLLSLILGCLTQQTYLNAQVNLQNEGGGGGGGRGGGGGEN</sequence>
<evidence type="ECO:0000313" key="1">
    <source>
        <dbReference type="EMBL" id="KAI3797073.1"/>
    </source>
</evidence>
<comment type="caution">
    <text evidence="1">The sequence shown here is derived from an EMBL/GenBank/DDBJ whole genome shotgun (WGS) entry which is preliminary data.</text>
</comment>
<reference evidence="1 2" key="2">
    <citation type="journal article" date="2022" name="Mol. Ecol. Resour.">
        <title>The genomes of chicory, endive, great burdock and yacon provide insights into Asteraceae paleo-polyploidization history and plant inulin production.</title>
        <authorList>
            <person name="Fan W."/>
            <person name="Wang S."/>
            <person name="Wang H."/>
            <person name="Wang A."/>
            <person name="Jiang F."/>
            <person name="Liu H."/>
            <person name="Zhao H."/>
            <person name="Xu D."/>
            <person name="Zhang Y."/>
        </authorList>
    </citation>
    <scope>NUCLEOTIDE SEQUENCE [LARGE SCALE GENOMIC DNA]</scope>
    <source>
        <strain evidence="2">cv. Yunnan</strain>
        <tissue evidence="1">Leaves</tissue>
    </source>
</reference>
<organism evidence="1 2">
    <name type="scientific">Smallanthus sonchifolius</name>
    <dbReference type="NCBI Taxonomy" id="185202"/>
    <lineage>
        <taxon>Eukaryota</taxon>
        <taxon>Viridiplantae</taxon>
        <taxon>Streptophyta</taxon>
        <taxon>Embryophyta</taxon>
        <taxon>Tracheophyta</taxon>
        <taxon>Spermatophyta</taxon>
        <taxon>Magnoliopsida</taxon>
        <taxon>eudicotyledons</taxon>
        <taxon>Gunneridae</taxon>
        <taxon>Pentapetalae</taxon>
        <taxon>asterids</taxon>
        <taxon>campanulids</taxon>
        <taxon>Asterales</taxon>
        <taxon>Asteraceae</taxon>
        <taxon>Asteroideae</taxon>
        <taxon>Heliantheae alliance</taxon>
        <taxon>Millerieae</taxon>
        <taxon>Smallanthus</taxon>
    </lineage>
</organism>
<dbReference type="Proteomes" id="UP001056120">
    <property type="component" value="Linkage Group LG12"/>
</dbReference>
<protein>
    <submittedName>
        <fullName evidence="1">Uncharacterized protein</fullName>
    </submittedName>
</protein>
<proteinExistence type="predicted"/>